<proteinExistence type="predicted"/>
<dbReference type="InterPro" id="IPR050927">
    <property type="entry name" value="TRPM"/>
</dbReference>
<name>A0AAN4Z3A0_9BILA</name>
<dbReference type="Proteomes" id="UP001328107">
    <property type="component" value="Unassembled WGS sequence"/>
</dbReference>
<evidence type="ECO:0000256" key="1">
    <source>
        <dbReference type="SAM" id="Phobius"/>
    </source>
</evidence>
<organism evidence="2 3">
    <name type="scientific">Pristionchus mayeri</name>
    <dbReference type="NCBI Taxonomy" id="1317129"/>
    <lineage>
        <taxon>Eukaryota</taxon>
        <taxon>Metazoa</taxon>
        <taxon>Ecdysozoa</taxon>
        <taxon>Nematoda</taxon>
        <taxon>Chromadorea</taxon>
        <taxon>Rhabditida</taxon>
        <taxon>Rhabditina</taxon>
        <taxon>Diplogasteromorpha</taxon>
        <taxon>Diplogasteroidea</taxon>
        <taxon>Neodiplogasteridae</taxon>
        <taxon>Pristionchus</taxon>
    </lineage>
</organism>
<dbReference type="GO" id="GO:0005261">
    <property type="term" value="F:monoatomic cation channel activity"/>
    <property type="evidence" value="ECO:0007669"/>
    <property type="project" value="TreeGrafter"/>
</dbReference>
<feature type="transmembrane region" description="Helical" evidence="1">
    <location>
        <begin position="17"/>
        <end position="40"/>
    </location>
</feature>
<evidence type="ECO:0008006" key="4">
    <source>
        <dbReference type="Google" id="ProtNLM"/>
    </source>
</evidence>
<feature type="non-terminal residue" evidence="2">
    <location>
        <position position="174"/>
    </location>
</feature>
<feature type="non-terminal residue" evidence="2">
    <location>
        <position position="1"/>
    </location>
</feature>
<dbReference type="AlphaFoldDB" id="A0AAN4Z3A0"/>
<keyword evidence="1" id="KW-1133">Transmembrane helix</keyword>
<evidence type="ECO:0000313" key="2">
    <source>
        <dbReference type="EMBL" id="GMR33121.1"/>
    </source>
</evidence>
<dbReference type="GO" id="GO:0005886">
    <property type="term" value="C:plasma membrane"/>
    <property type="evidence" value="ECO:0007669"/>
    <property type="project" value="TreeGrafter"/>
</dbReference>
<accession>A0AAN4Z3A0</accession>
<dbReference type="Gene3D" id="1.10.287.70">
    <property type="match status" value="1"/>
</dbReference>
<comment type="caution">
    <text evidence="2">The sequence shown here is derived from an EMBL/GenBank/DDBJ whole genome shotgun (WGS) entry which is preliminary data.</text>
</comment>
<dbReference type="GO" id="GO:0030001">
    <property type="term" value="P:metal ion transport"/>
    <property type="evidence" value="ECO:0007669"/>
    <property type="project" value="TreeGrafter"/>
</dbReference>
<keyword evidence="3" id="KW-1185">Reference proteome</keyword>
<sequence length="174" mass="20457">DRFLGSVVRLLTKMTRILLSFVAVFIVFWITYAVTILSLIGDPLNFDKLLWNFFENGAFEIFADFKEDKMEGRIKSCTDSRKSSSFEIWVDCLIRSWLIPISLFVYVLVSSIVLINLITSFLTSSYEELKSDSTSEEEEVNYEFYRRLEEYRRKPCFPPPLTFISMLLLLLEYC</sequence>
<keyword evidence="1" id="KW-0472">Membrane</keyword>
<gene>
    <name evidence="2" type="ORF">PMAYCL1PPCAC_03316</name>
</gene>
<dbReference type="PANTHER" id="PTHR13800">
    <property type="entry name" value="TRANSIENT RECEPTOR POTENTIAL CATION CHANNEL, SUBFAMILY M, MEMBER 6"/>
    <property type="match status" value="1"/>
</dbReference>
<reference evidence="3" key="1">
    <citation type="submission" date="2022-10" db="EMBL/GenBank/DDBJ databases">
        <title>Genome assembly of Pristionchus species.</title>
        <authorList>
            <person name="Yoshida K."/>
            <person name="Sommer R.J."/>
        </authorList>
    </citation>
    <scope>NUCLEOTIDE SEQUENCE [LARGE SCALE GENOMIC DNA]</scope>
    <source>
        <strain evidence="3">RS5460</strain>
    </source>
</reference>
<protein>
    <recommendedName>
        <fullName evidence="4">Ion channel</fullName>
    </recommendedName>
</protein>
<feature type="transmembrane region" description="Helical" evidence="1">
    <location>
        <begin position="97"/>
        <end position="122"/>
    </location>
</feature>
<evidence type="ECO:0000313" key="3">
    <source>
        <dbReference type="Proteomes" id="UP001328107"/>
    </source>
</evidence>
<dbReference type="PANTHER" id="PTHR13800:SF43">
    <property type="entry name" value="ION_TRANS DOMAIN-CONTAINING PROTEIN"/>
    <property type="match status" value="1"/>
</dbReference>
<dbReference type="EMBL" id="BTRK01000001">
    <property type="protein sequence ID" value="GMR33121.1"/>
    <property type="molecule type" value="Genomic_DNA"/>
</dbReference>
<keyword evidence="1" id="KW-0812">Transmembrane</keyword>